<accession>A0ABS5LR88</accession>
<dbReference type="SUPFAM" id="SSF53756">
    <property type="entry name" value="UDP-Glycosyltransferase/glycogen phosphorylase"/>
    <property type="match status" value="1"/>
</dbReference>
<evidence type="ECO:0000313" key="2">
    <source>
        <dbReference type="Proteomes" id="UP001647436"/>
    </source>
</evidence>
<keyword evidence="2" id="KW-1185">Reference proteome</keyword>
<reference evidence="1 2" key="1">
    <citation type="submission" date="2020-03" db="EMBL/GenBank/DDBJ databases">
        <title>The role of nitrogen metabolism on polyethylene biodegradation.</title>
        <authorList>
            <person name="Peixoto J."/>
            <person name="Vizzotto C.S."/>
            <person name="Ramos A."/>
            <person name="Alves G."/>
            <person name="Steindorff A."/>
            <person name="Kruger R."/>
        </authorList>
    </citation>
    <scope>NUCLEOTIDE SEQUENCE [LARGE SCALE GENOMIC DNA]</scope>
    <source>
        <strain evidence="1 2">PE63</strain>
    </source>
</reference>
<organism evidence="1 2">
    <name type="scientific">Comamonas brasiliensis</name>
    <dbReference type="NCBI Taxonomy" id="1812482"/>
    <lineage>
        <taxon>Bacteria</taxon>
        <taxon>Pseudomonadati</taxon>
        <taxon>Pseudomonadota</taxon>
        <taxon>Betaproteobacteria</taxon>
        <taxon>Burkholderiales</taxon>
        <taxon>Comamonadaceae</taxon>
        <taxon>Comamonas</taxon>
    </lineage>
</organism>
<dbReference type="InterPro" id="IPR007833">
    <property type="entry name" value="Capsule_polysaccharide_synth"/>
</dbReference>
<evidence type="ECO:0008006" key="3">
    <source>
        <dbReference type="Google" id="ProtNLM"/>
    </source>
</evidence>
<gene>
    <name evidence="1" type="ORF">DJFAAGMI_01591</name>
</gene>
<dbReference type="InterPro" id="IPR043148">
    <property type="entry name" value="TagF_C"/>
</dbReference>
<proteinExistence type="predicted"/>
<dbReference type="Proteomes" id="UP001647436">
    <property type="component" value="Unassembled WGS sequence"/>
</dbReference>
<comment type="caution">
    <text evidence="1">The sequence shown here is derived from an EMBL/GenBank/DDBJ whole genome shotgun (WGS) entry which is preliminary data.</text>
</comment>
<dbReference type="Gene3D" id="3.40.50.12580">
    <property type="match status" value="1"/>
</dbReference>
<dbReference type="Pfam" id="PF05159">
    <property type="entry name" value="Capsule_synth"/>
    <property type="match status" value="1"/>
</dbReference>
<dbReference type="EMBL" id="JAANES010000001">
    <property type="protein sequence ID" value="MBS3018857.1"/>
    <property type="molecule type" value="Genomic_DNA"/>
</dbReference>
<evidence type="ECO:0000313" key="1">
    <source>
        <dbReference type="EMBL" id="MBS3018857.1"/>
    </source>
</evidence>
<name>A0ABS5LR88_9BURK</name>
<protein>
    <recommendedName>
        <fullName evidence="3">Capsule polysaccharide biosynthesis protein</fullName>
    </recommendedName>
</protein>
<sequence>MNVLIQCGDHLENQKRVMLLARKLFANNISPVILMYNPNKGSYIKSEGFKVVYLNDYLKKFENDSLKKMNLVVEPKKLLEAEAKRNLRLVWPSQYSKNLDKCANYIAALNSIIDDIKPFHICIWNGYTGFTANALRLMVQELNIDSSYIERGLFKDSLFLDKEGVNGASSLSNKKAGAWRYSRFSDELNSYCAKIFSLNEKSKDHSKETRVIFFPLQVQLDTNIIYYSPYKTMREALICIYERFNDGRTIFVVRPHPEEVEGLQLNFPIYENLIISAEKPLSYWIEAADVVVTINSTVGLEALIAGKQVVCIGESIYSGLNCVSRLKNDSLEENDSKEIRDYLCFLLDSNLIKSDSDFSENVISKNIGCELSENKRKTKSEIAHPFIKEFLSGKEVISVSLNFSPGKRLDLTYRNNSSLIDISYIKNLLKDIFGNLEFSFEKSCLNKKTDISIVDDDWKGRDINSSVVIDYYGGFKYIKGLELL</sequence>